<evidence type="ECO:0000256" key="1">
    <source>
        <dbReference type="SAM" id="MobiDB-lite"/>
    </source>
</evidence>
<evidence type="ECO:0000313" key="5">
    <source>
        <dbReference type="Proteomes" id="UP000250462"/>
    </source>
</evidence>
<feature type="chain" id="PRO_5016424214" evidence="2">
    <location>
        <begin position="25"/>
        <end position="518"/>
    </location>
</feature>
<dbReference type="Gene3D" id="3.40.50.1820">
    <property type="entry name" value="alpha/beta hydrolase"/>
    <property type="match status" value="1"/>
</dbReference>
<accession>A0A329QL67</accession>
<evidence type="ECO:0000259" key="3">
    <source>
        <dbReference type="Pfam" id="PF00135"/>
    </source>
</evidence>
<dbReference type="InterPro" id="IPR002018">
    <property type="entry name" value="CarbesteraseB"/>
</dbReference>
<name>A0A329QL67_9ACTN</name>
<feature type="region of interest" description="Disordered" evidence="1">
    <location>
        <begin position="62"/>
        <end position="81"/>
    </location>
</feature>
<evidence type="ECO:0000256" key="2">
    <source>
        <dbReference type="SAM" id="SignalP"/>
    </source>
</evidence>
<gene>
    <name evidence="4" type="ORF">DPM12_13795</name>
</gene>
<dbReference type="InterPro" id="IPR050309">
    <property type="entry name" value="Type-B_Carboxylest/Lipase"/>
</dbReference>
<feature type="signal peptide" evidence="2">
    <location>
        <begin position="1"/>
        <end position="24"/>
    </location>
</feature>
<dbReference type="InterPro" id="IPR029058">
    <property type="entry name" value="AB_hydrolase_fold"/>
</dbReference>
<protein>
    <submittedName>
        <fullName evidence="4">Carboxylesterase</fullName>
    </submittedName>
</protein>
<reference evidence="4 5" key="1">
    <citation type="submission" date="2018-06" db="EMBL/GenBank/DDBJ databases">
        <title>Phytoactinopolyspora halophila sp. nov., a novel halophilic actinomycete isolated from a saline soil in China.</title>
        <authorList>
            <person name="Tang S.-K."/>
        </authorList>
    </citation>
    <scope>NUCLEOTIDE SEQUENCE [LARGE SCALE GENOMIC DNA]</scope>
    <source>
        <strain evidence="4 5">YIM 96934</strain>
    </source>
</reference>
<dbReference type="Proteomes" id="UP000250462">
    <property type="component" value="Unassembled WGS sequence"/>
</dbReference>
<comment type="caution">
    <text evidence="4">The sequence shown here is derived from an EMBL/GenBank/DDBJ whole genome shotgun (WGS) entry which is preliminary data.</text>
</comment>
<organism evidence="4 5">
    <name type="scientific">Phytoactinopolyspora halophila</name>
    <dbReference type="NCBI Taxonomy" id="1981511"/>
    <lineage>
        <taxon>Bacteria</taxon>
        <taxon>Bacillati</taxon>
        <taxon>Actinomycetota</taxon>
        <taxon>Actinomycetes</taxon>
        <taxon>Jiangellales</taxon>
        <taxon>Jiangellaceae</taxon>
        <taxon>Phytoactinopolyspora</taxon>
    </lineage>
</organism>
<dbReference type="SUPFAM" id="SSF53474">
    <property type="entry name" value="alpha/beta-Hydrolases"/>
    <property type="match status" value="1"/>
</dbReference>
<keyword evidence="5" id="KW-1185">Reference proteome</keyword>
<evidence type="ECO:0000313" key="4">
    <source>
        <dbReference type="EMBL" id="RAW13135.1"/>
    </source>
</evidence>
<dbReference type="PANTHER" id="PTHR11559">
    <property type="entry name" value="CARBOXYLESTERASE"/>
    <property type="match status" value="1"/>
</dbReference>
<dbReference type="EMBL" id="QMIG01000014">
    <property type="protein sequence ID" value="RAW13135.1"/>
    <property type="molecule type" value="Genomic_DNA"/>
</dbReference>
<dbReference type="Pfam" id="PF00135">
    <property type="entry name" value="COesterase"/>
    <property type="match status" value="1"/>
</dbReference>
<feature type="domain" description="Carboxylesterase type B" evidence="3">
    <location>
        <begin position="30"/>
        <end position="482"/>
    </location>
</feature>
<dbReference type="AlphaFoldDB" id="A0A329QL67"/>
<sequence>MFRRLVTTLTLVSAVLVPTVPASADPPQPDTKVRTDAGYVRGYATEDHLVFKGVPYAAPPTGDRRFRAPQPVQPWSAVRDATEPASKCAQTTRWEGSVGSEDCLYLNIHVPTKNRRPLPVVVYWHGGGFGGGDSALYDPRPYSGGGNVIVVTANYRLGALGFLGHREMSDPWAGNFGIADQVAALRWVRRNIAAFGGDPDNVTTAGESAGAFSVCAQVAAPAARGLFDRAISESGPCGTDLLSRAEAGRRADSAATELDCADTDDVMDCLRALPAEDLSRLRWKQVTLTENLTNLPFMPVAGTPALPAQPQTAVETGIGSRVPMLLGTNRDEMRTVILDRLRSGQGHVTAEEYEQFIRARYGGHADRVLAAYPLADYASPDLALATLMTDDGRGVGPCPNLDFAEVASRYSPVFVYEFSEPTGAVFQGFPEGAAHGAHTTYFFNSYHPSQEPSPTTELGDTLISQWSHFARVGHPGAGWAPYRSDGVAREFTASDVRPVDVASRHRCDLWADVLQNAK</sequence>
<keyword evidence="2" id="KW-0732">Signal</keyword>
<proteinExistence type="predicted"/>